<dbReference type="PANTHER" id="PTHR43547">
    <property type="entry name" value="TWO-COMPONENT HISTIDINE KINASE"/>
    <property type="match status" value="1"/>
</dbReference>
<evidence type="ECO:0000259" key="8">
    <source>
        <dbReference type="PROSITE" id="PS50110"/>
    </source>
</evidence>
<keyword evidence="4" id="KW-0808">Transferase</keyword>
<dbReference type="InterPro" id="IPR004358">
    <property type="entry name" value="Sig_transdc_His_kin-like_C"/>
</dbReference>
<evidence type="ECO:0000256" key="3">
    <source>
        <dbReference type="ARBA" id="ARBA00022553"/>
    </source>
</evidence>
<dbReference type="PROSITE" id="PS50109">
    <property type="entry name" value="HIS_KIN"/>
    <property type="match status" value="1"/>
</dbReference>
<feature type="modified residue" description="4-aspartylphosphate" evidence="6">
    <location>
        <position position="55"/>
    </location>
</feature>
<name>A0AAE3GX29_9CYAN</name>
<dbReference type="SMART" id="SM00388">
    <property type="entry name" value="HisKA"/>
    <property type="match status" value="1"/>
</dbReference>
<dbReference type="GO" id="GO:0000155">
    <property type="term" value="F:phosphorelay sensor kinase activity"/>
    <property type="evidence" value="ECO:0007669"/>
    <property type="project" value="InterPro"/>
</dbReference>
<dbReference type="SUPFAM" id="SSF55874">
    <property type="entry name" value="ATPase domain of HSP90 chaperone/DNA topoisomerase II/histidine kinase"/>
    <property type="match status" value="1"/>
</dbReference>
<keyword evidence="10" id="KW-1185">Reference proteome</keyword>
<feature type="domain" description="Response regulatory" evidence="8">
    <location>
        <begin position="6"/>
        <end position="122"/>
    </location>
</feature>
<dbReference type="InterPro" id="IPR011006">
    <property type="entry name" value="CheY-like_superfamily"/>
</dbReference>
<dbReference type="InterPro" id="IPR036097">
    <property type="entry name" value="HisK_dim/P_sf"/>
</dbReference>
<dbReference type="PRINTS" id="PR00344">
    <property type="entry name" value="BCTRLSENSOR"/>
</dbReference>
<dbReference type="AlphaFoldDB" id="A0AAE3GX29"/>
<dbReference type="InterPro" id="IPR003661">
    <property type="entry name" value="HisK_dim/P_dom"/>
</dbReference>
<organism evidence="9 10">
    <name type="scientific">Limnofasciculus baicalensis BBK-W-15</name>
    <dbReference type="NCBI Taxonomy" id="2699891"/>
    <lineage>
        <taxon>Bacteria</taxon>
        <taxon>Bacillati</taxon>
        <taxon>Cyanobacteriota</taxon>
        <taxon>Cyanophyceae</taxon>
        <taxon>Coleofasciculales</taxon>
        <taxon>Coleofasciculaceae</taxon>
        <taxon>Limnofasciculus</taxon>
        <taxon>Limnofasciculus baicalensis</taxon>
    </lineage>
</organism>
<keyword evidence="3 6" id="KW-0597">Phosphoprotein</keyword>
<dbReference type="Gene3D" id="3.30.565.10">
    <property type="entry name" value="Histidine kinase-like ATPase, C-terminal domain"/>
    <property type="match status" value="1"/>
</dbReference>
<keyword evidence="4" id="KW-0418">Kinase</keyword>
<feature type="domain" description="Histidine kinase" evidence="7">
    <location>
        <begin position="144"/>
        <end position="375"/>
    </location>
</feature>
<evidence type="ECO:0000256" key="5">
    <source>
        <dbReference type="ARBA" id="ARBA00023012"/>
    </source>
</evidence>
<dbReference type="Pfam" id="PF02518">
    <property type="entry name" value="HATPase_c"/>
    <property type="match status" value="1"/>
</dbReference>
<evidence type="ECO:0000256" key="2">
    <source>
        <dbReference type="ARBA" id="ARBA00012438"/>
    </source>
</evidence>
<dbReference type="InterPro" id="IPR036890">
    <property type="entry name" value="HATPase_C_sf"/>
</dbReference>
<evidence type="ECO:0000256" key="6">
    <source>
        <dbReference type="PROSITE-ProRule" id="PRU00169"/>
    </source>
</evidence>
<keyword evidence="5" id="KW-0902">Two-component regulatory system</keyword>
<accession>A0AAE3GX29</accession>
<dbReference type="Pfam" id="PF00072">
    <property type="entry name" value="Response_reg"/>
    <property type="match status" value="1"/>
</dbReference>
<proteinExistence type="predicted"/>
<dbReference type="EMBL" id="JAMZMM010000176">
    <property type="protein sequence ID" value="MCP2730192.1"/>
    <property type="molecule type" value="Genomic_DNA"/>
</dbReference>
<dbReference type="SMART" id="SM00448">
    <property type="entry name" value="REC"/>
    <property type="match status" value="1"/>
</dbReference>
<dbReference type="CDD" id="cd00075">
    <property type="entry name" value="HATPase"/>
    <property type="match status" value="1"/>
</dbReference>
<dbReference type="SMART" id="SM00387">
    <property type="entry name" value="HATPase_c"/>
    <property type="match status" value="1"/>
</dbReference>
<dbReference type="InterPro" id="IPR001789">
    <property type="entry name" value="Sig_transdc_resp-reg_receiver"/>
</dbReference>
<gene>
    <name evidence="9" type="ORF">NJ959_17310</name>
</gene>
<dbReference type="SUPFAM" id="SSF47384">
    <property type="entry name" value="Homodimeric domain of signal transducing histidine kinase"/>
    <property type="match status" value="1"/>
</dbReference>
<dbReference type="PROSITE" id="PS50110">
    <property type="entry name" value="RESPONSE_REGULATORY"/>
    <property type="match status" value="1"/>
</dbReference>
<dbReference type="RefSeq" id="WP_254012957.1">
    <property type="nucleotide sequence ID" value="NZ_JAMZMM010000176.1"/>
</dbReference>
<comment type="catalytic activity">
    <reaction evidence="1">
        <text>ATP + protein L-histidine = ADP + protein N-phospho-L-histidine.</text>
        <dbReference type="EC" id="2.7.13.3"/>
    </reaction>
</comment>
<dbReference type="CDD" id="cd00082">
    <property type="entry name" value="HisKA"/>
    <property type="match status" value="1"/>
</dbReference>
<evidence type="ECO:0000259" key="7">
    <source>
        <dbReference type="PROSITE" id="PS50109"/>
    </source>
</evidence>
<evidence type="ECO:0000256" key="4">
    <source>
        <dbReference type="ARBA" id="ARBA00022777"/>
    </source>
</evidence>
<dbReference type="Proteomes" id="UP001204953">
    <property type="component" value="Unassembled WGS sequence"/>
</dbReference>
<dbReference type="Gene3D" id="1.10.287.130">
    <property type="match status" value="1"/>
</dbReference>
<dbReference type="InterPro" id="IPR003594">
    <property type="entry name" value="HATPase_dom"/>
</dbReference>
<dbReference type="SUPFAM" id="SSF52172">
    <property type="entry name" value="CheY-like"/>
    <property type="match status" value="1"/>
</dbReference>
<dbReference type="InterPro" id="IPR005467">
    <property type="entry name" value="His_kinase_dom"/>
</dbReference>
<dbReference type="Pfam" id="PF00512">
    <property type="entry name" value="HisKA"/>
    <property type="match status" value="1"/>
</dbReference>
<evidence type="ECO:0000256" key="1">
    <source>
        <dbReference type="ARBA" id="ARBA00000085"/>
    </source>
</evidence>
<dbReference type="PANTHER" id="PTHR43547:SF2">
    <property type="entry name" value="HYBRID SIGNAL TRANSDUCTION HISTIDINE KINASE C"/>
    <property type="match status" value="1"/>
</dbReference>
<feature type="non-terminal residue" evidence="9">
    <location>
        <position position="375"/>
    </location>
</feature>
<evidence type="ECO:0000313" key="10">
    <source>
        <dbReference type="Proteomes" id="UP001204953"/>
    </source>
</evidence>
<dbReference type="Gene3D" id="3.40.50.2300">
    <property type="match status" value="1"/>
</dbReference>
<comment type="caution">
    <text evidence="9">The sequence shown here is derived from an EMBL/GenBank/DDBJ whole genome shotgun (WGS) entry which is preliminary data.</text>
</comment>
<sequence length="375" mass="41992">MNKQNSVLIVDDEPHGFDVIEAHLYREAYNLSYVSSGVEALNSLDSIQPDVILLDVMMPDMDGLEVCQKIKSDPQWKHIPIIMITALNSKEDLARAVEAGADDFLAKPVSGIELRARVHSMLRIKQQYDALEATLHLREDMSRMIVHDLRNPLTNILLCSELLLDSESDERNLERLQIIFDSGRDLSSMIDNLLLLAKMESGKMILNRLPVDLNKLASMVCPRFQGIATYQKIHLVKELANPNPLVLVDSNLFHRVIENLLSNAIKFSPPESDVILHVEYPSDSIDEGKNGNEKMLLTLPEKESVSQAIIKVIDSGPGISEDKRQRIFNKYEIGDIVSGVSQIGLGLAFCKMVVEAHNGRIFVEDNQPKGSIFTV</sequence>
<protein>
    <recommendedName>
        <fullName evidence="2">histidine kinase</fullName>
        <ecNumber evidence="2">2.7.13.3</ecNumber>
    </recommendedName>
</protein>
<dbReference type="EC" id="2.7.13.3" evidence="2"/>
<evidence type="ECO:0000313" key="9">
    <source>
        <dbReference type="EMBL" id="MCP2730192.1"/>
    </source>
</evidence>
<reference evidence="9" key="1">
    <citation type="submission" date="2022-06" db="EMBL/GenBank/DDBJ databases">
        <title>New cyanobacteria of genus Symplocastrum in benthos of Lake Baikal.</title>
        <authorList>
            <person name="Sorokovikova E."/>
            <person name="Tikhonova I."/>
            <person name="Krasnopeev A."/>
            <person name="Evseev P."/>
            <person name="Gladkikh A."/>
            <person name="Belykh O."/>
        </authorList>
    </citation>
    <scope>NUCLEOTIDE SEQUENCE</scope>
    <source>
        <strain evidence="9">BBK-W-15</strain>
    </source>
</reference>